<evidence type="ECO:0000256" key="17">
    <source>
        <dbReference type="ARBA" id="ARBA00047493"/>
    </source>
</evidence>
<keyword evidence="9" id="KW-0479">Metal-binding</keyword>
<dbReference type="AlphaFoldDB" id="H9UIZ1"/>
<organism evidence="24 25">
    <name type="scientific">Spirochaeta africana (strain ATCC 700263 / DSM 8902 / Z-7692)</name>
    <dbReference type="NCBI Taxonomy" id="889378"/>
    <lineage>
        <taxon>Bacteria</taxon>
        <taxon>Pseudomonadati</taxon>
        <taxon>Spirochaetota</taxon>
        <taxon>Spirochaetia</taxon>
        <taxon>Spirochaetales</taxon>
        <taxon>Spirochaetaceae</taxon>
        <taxon>Spirochaeta</taxon>
    </lineage>
</organism>
<evidence type="ECO:0000256" key="11">
    <source>
        <dbReference type="ARBA" id="ARBA00022840"/>
    </source>
</evidence>
<gene>
    <name evidence="24" type="ordered locus">Spiaf_1421</name>
</gene>
<evidence type="ECO:0000256" key="3">
    <source>
        <dbReference type="ARBA" id="ARBA00005150"/>
    </source>
</evidence>
<dbReference type="OrthoDB" id="9809356at2"/>
<dbReference type="RefSeq" id="WP_014455468.1">
    <property type="nucleotide sequence ID" value="NC_017098.1"/>
</dbReference>
<dbReference type="HOGENOM" id="CLU_015869_1_2_12"/>
<comment type="similarity">
    <text evidence="4 21">Belongs to the folylpolyglutamate synthase family.</text>
</comment>
<keyword evidence="8 21" id="KW-0436">Ligase</keyword>
<keyword evidence="11 21" id="KW-0067">ATP-binding</keyword>
<dbReference type="InterPro" id="IPR004101">
    <property type="entry name" value="Mur_ligase_C"/>
</dbReference>
<evidence type="ECO:0000256" key="1">
    <source>
        <dbReference type="ARBA" id="ARBA00002714"/>
    </source>
</evidence>
<keyword evidence="25" id="KW-1185">Reference proteome</keyword>
<feature type="domain" description="Mur ligase central" evidence="23">
    <location>
        <begin position="61"/>
        <end position="211"/>
    </location>
</feature>
<comment type="catalytic activity">
    <reaction evidence="18">
        <text>10-formyltetrahydrofolyl-(gamma-L-Glu)(n) + L-glutamate + ATP = 10-formyltetrahydrofolyl-(gamma-L-Glu)(n+1) + ADP + phosphate + H(+)</text>
        <dbReference type="Rhea" id="RHEA:51904"/>
        <dbReference type="Rhea" id="RHEA-COMP:13088"/>
        <dbReference type="Rhea" id="RHEA-COMP:14300"/>
        <dbReference type="ChEBI" id="CHEBI:15378"/>
        <dbReference type="ChEBI" id="CHEBI:29985"/>
        <dbReference type="ChEBI" id="CHEBI:30616"/>
        <dbReference type="ChEBI" id="CHEBI:43474"/>
        <dbReference type="ChEBI" id="CHEBI:134413"/>
        <dbReference type="ChEBI" id="CHEBI:456216"/>
        <dbReference type="EC" id="6.3.2.17"/>
    </reaction>
</comment>
<dbReference type="PIRSF" id="PIRSF001563">
    <property type="entry name" value="Folylpolyglu_synth"/>
    <property type="match status" value="1"/>
</dbReference>
<keyword evidence="13" id="KW-0289">Folate biosynthesis</keyword>
<evidence type="ECO:0000256" key="9">
    <source>
        <dbReference type="ARBA" id="ARBA00022723"/>
    </source>
</evidence>
<dbReference type="Proteomes" id="UP000007383">
    <property type="component" value="Chromosome"/>
</dbReference>
<dbReference type="Pfam" id="PF02875">
    <property type="entry name" value="Mur_ligase_C"/>
    <property type="match status" value="1"/>
</dbReference>
<evidence type="ECO:0000256" key="20">
    <source>
        <dbReference type="ARBA" id="ARBA00049161"/>
    </source>
</evidence>
<dbReference type="InterPro" id="IPR001645">
    <property type="entry name" value="Folylpolyglutamate_synth"/>
</dbReference>
<evidence type="ECO:0000259" key="22">
    <source>
        <dbReference type="Pfam" id="PF02875"/>
    </source>
</evidence>
<dbReference type="Gene3D" id="3.40.1190.10">
    <property type="entry name" value="Mur-like, catalytic domain"/>
    <property type="match status" value="1"/>
</dbReference>
<comment type="catalytic activity">
    <reaction evidence="20">
        <text>7,8-dihydropteroate + L-glutamate + ATP = 7,8-dihydrofolate + ADP + phosphate + H(+)</text>
        <dbReference type="Rhea" id="RHEA:23584"/>
        <dbReference type="ChEBI" id="CHEBI:15378"/>
        <dbReference type="ChEBI" id="CHEBI:17839"/>
        <dbReference type="ChEBI" id="CHEBI:29985"/>
        <dbReference type="ChEBI" id="CHEBI:30616"/>
        <dbReference type="ChEBI" id="CHEBI:43474"/>
        <dbReference type="ChEBI" id="CHEBI:57451"/>
        <dbReference type="ChEBI" id="CHEBI:456216"/>
        <dbReference type="EC" id="6.3.2.12"/>
    </reaction>
</comment>
<evidence type="ECO:0000313" key="25">
    <source>
        <dbReference type="Proteomes" id="UP000007383"/>
    </source>
</evidence>
<dbReference type="NCBIfam" id="TIGR01499">
    <property type="entry name" value="folC"/>
    <property type="match status" value="1"/>
</dbReference>
<proteinExistence type="inferred from homology"/>
<dbReference type="KEGG" id="sfc:Spiaf_1421"/>
<evidence type="ECO:0000256" key="8">
    <source>
        <dbReference type="ARBA" id="ARBA00022598"/>
    </source>
</evidence>
<dbReference type="GO" id="GO:0004326">
    <property type="term" value="F:tetrahydrofolylpolyglutamate synthase activity"/>
    <property type="evidence" value="ECO:0007669"/>
    <property type="project" value="UniProtKB-EC"/>
</dbReference>
<dbReference type="InterPro" id="IPR036565">
    <property type="entry name" value="Mur-like_cat_sf"/>
</dbReference>
<dbReference type="STRING" id="889378.Spiaf_1421"/>
<evidence type="ECO:0000256" key="10">
    <source>
        <dbReference type="ARBA" id="ARBA00022741"/>
    </source>
</evidence>
<dbReference type="SUPFAM" id="SSF53623">
    <property type="entry name" value="MurD-like peptide ligases, catalytic domain"/>
    <property type="match status" value="1"/>
</dbReference>
<dbReference type="GO" id="GO:0046872">
    <property type="term" value="F:metal ion binding"/>
    <property type="evidence" value="ECO:0007669"/>
    <property type="project" value="UniProtKB-KW"/>
</dbReference>
<sequence length="447" mass="47643">MIESPVSSRLHSLDEGFAWIESLTNFERKPMDQREYRLDRMQTILELLEHPERKLQIVHLAGSKGKGSTAAMIAAILHTAGMRTAVYTSPHVLDYRERFQLLGDGFPDELLLEGIRILCRETTCPGGQLAPLQPTTFELLTALFFYVAAAADVTYAVLETGIGGRLDATNAVADTRAAVITSIELEHTDILGDSIEKIASEKAGIIKPGRPVFIGQLPPAAVAVATRRAAELAAPLAHARDLARACPEHGEIEFADGSRIRPVLQMLGSVQLENAALAAAVIRSLHPEIPTSIIRKGLEAAVLPARMQLIAGVPPIVIDGAHTVDSVARNLPAAASVMPAGGTVIFGAVRGKNIAGMVRELCQVYQHAVVCRPGSFKPSDPEFIAAEFRRHLPADAVAVIEDPAAALTQAAAWCTQPDQGICVTGSFFLAGKILHAIAEGTVAARAV</sequence>
<evidence type="ECO:0000256" key="4">
    <source>
        <dbReference type="ARBA" id="ARBA00008276"/>
    </source>
</evidence>
<dbReference type="PATRIC" id="fig|889378.3.peg.1412"/>
<dbReference type="GO" id="GO:0046656">
    <property type="term" value="P:folic acid biosynthetic process"/>
    <property type="evidence" value="ECO:0007669"/>
    <property type="project" value="UniProtKB-KW"/>
</dbReference>
<dbReference type="GO" id="GO:0005524">
    <property type="term" value="F:ATP binding"/>
    <property type="evidence" value="ECO:0007669"/>
    <property type="project" value="UniProtKB-KW"/>
</dbReference>
<evidence type="ECO:0000256" key="6">
    <source>
        <dbReference type="ARBA" id="ARBA00013025"/>
    </source>
</evidence>
<evidence type="ECO:0000256" key="18">
    <source>
        <dbReference type="ARBA" id="ARBA00047808"/>
    </source>
</evidence>
<comment type="catalytic activity">
    <reaction evidence="19">
        <text>(6R)-5,10-methylenetetrahydrofolyl-(gamma-L-Glu)(n) + L-glutamate + ATP = (6R)-5,10-methylenetetrahydrofolyl-(gamma-L-Glu)(n+1) + ADP + phosphate + H(+)</text>
        <dbReference type="Rhea" id="RHEA:51912"/>
        <dbReference type="Rhea" id="RHEA-COMP:13257"/>
        <dbReference type="Rhea" id="RHEA-COMP:13258"/>
        <dbReference type="ChEBI" id="CHEBI:15378"/>
        <dbReference type="ChEBI" id="CHEBI:29985"/>
        <dbReference type="ChEBI" id="CHEBI:30616"/>
        <dbReference type="ChEBI" id="CHEBI:43474"/>
        <dbReference type="ChEBI" id="CHEBI:136572"/>
        <dbReference type="ChEBI" id="CHEBI:456216"/>
        <dbReference type="EC" id="6.3.2.17"/>
    </reaction>
</comment>
<dbReference type="GO" id="GO:0008841">
    <property type="term" value="F:dihydrofolate synthase activity"/>
    <property type="evidence" value="ECO:0007669"/>
    <property type="project" value="UniProtKB-EC"/>
</dbReference>
<comment type="catalytic activity">
    <reaction evidence="17">
        <text>(6S)-5,6,7,8-tetrahydrofolyl-(gamma-L-Glu)(n) + L-glutamate + ATP = (6S)-5,6,7,8-tetrahydrofolyl-(gamma-L-Glu)(n+1) + ADP + phosphate + H(+)</text>
        <dbReference type="Rhea" id="RHEA:10580"/>
        <dbReference type="Rhea" id="RHEA-COMP:14738"/>
        <dbReference type="Rhea" id="RHEA-COMP:14740"/>
        <dbReference type="ChEBI" id="CHEBI:15378"/>
        <dbReference type="ChEBI" id="CHEBI:29985"/>
        <dbReference type="ChEBI" id="CHEBI:30616"/>
        <dbReference type="ChEBI" id="CHEBI:43474"/>
        <dbReference type="ChEBI" id="CHEBI:141005"/>
        <dbReference type="ChEBI" id="CHEBI:456216"/>
        <dbReference type="EC" id="6.3.2.17"/>
    </reaction>
</comment>
<evidence type="ECO:0000256" key="19">
    <source>
        <dbReference type="ARBA" id="ARBA00049035"/>
    </source>
</evidence>
<protein>
    <recommendedName>
        <fullName evidence="7">Dihydrofolate synthase/folylpolyglutamate synthase</fullName>
        <ecNumber evidence="5">6.3.2.12</ecNumber>
        <ecNumber evidence="6">6.3.2.17</ecNumber>
    </recommendedName>
    <alternativeName>
        <fullName evidence="16">Folylpoly-gamma-glutamate synthetase-dihydrofolate synthetase</fullName>
    </alternativeName>
    <alternativeName>
        <fullName evidence="14">Folylpolyglutamate synthetase</fullName>
    </alternativeName>
    <alternativeName>
        <fullName evidence="15">Tetrahydrofolylpolyglutamate synthase</fullName>
    </alternativeName>
</protein>
<dbReference type="eggNOG" id="COG0285">
    <property type="taxonomic scope" value="Bacteria"/>
</dbReference>
<dbReference type="InterPro" id="IPR013221">
    <property type="entry name" value="Mur_ligase_cen"/>
</dbReference>
<name>H9UIZ1_SPIAZ</name>
<dbReference type="Gene3D" id="3.90.190.20">
    <property type="entry name" value="Mur ligase, C-terminal domain"/>
    <property type="match status" value="1"/>
</dbReference>
<dbReference type="EMBL" id="CP003282">
    <property type="protein sequence ID" value="AFG37484.1"/>
    <property type="molecule type" value="Genomic_DNA"/>
</dbReference>
<evidence type="ECO:0000259" key="23">
    <source>
        <dbReference type="Pfam" id="PF08245"/>
    </source>
</evidence>
<evidence type="ECO:0000256" key="21">
    <source>
        <dbReference type="PIRNR" id="PIRNR001563"/>
    </source>
</evidence>
<evidence type="ECO:0000256" key="5">
    <source>
        <dbReference type="ARBA" id="ARBA00013023"/>
    </source>
</evidence>
<dbReference type="PANTHER" id="PTHR11136">
    <property type="entry name" value="FOLYLPOLYGLUTAMATE SYNTHASE-RELATED"/>
    <property type="match status" value="1"/>
</dbReference>
<comment type="pathway">
    <text evidence="3">Cofactor biosynthesis; tetrahydrofolylpolyglutamate biosynthesis.</text>
</comment>
<evidence type="ECO:0000256" key="13">
    <source>
        <dbReference type="ARBA" id="ARBA00022909"/>
    </source>
</evidence>
<dbReference type="PANTHER" id="PTHR11136:SF0">
    <property type="entry name" value="DIHYDROFOLATE SYNTHETASE-RELATED"/>
    <property type="match status" value="1"/>
</dbReference>
<evidence type="ECO:0000256" key="2">
    <source>
        <dbReference type="ARBA" id="ARBA00004799"/>
    </source>
</evidence>
<dbReference type="EC" id="6.3.2.17" evidence="6"/>
<dbReference type="Pfam" id="PF08245">
    <property type="entry name" value="Mur_ligase_M"/>
    <property type="match status" value="1"/>
</dbReference>
<comment type="pathway">
    <text evidence="2">Cofactor biosynthesis; tetrahydrofolate biosynthesis; 7,8-dihydrofolate from 2-amino-4-hydroxy-6-hydroxymethyl-7,8-dihydropteridine diphosphate and 4-aminobenzoate: step 2/2.</text>
</comment>
<dbReference type="SUPFAM" id="SSF53244">
    <property type="entry name" value="MurD-like peptide ligases, peptide-binding domain"/>
    <property type="match status" value="1"/>
</dbReference>
<evidence type="ECO:0000256" key="16">
    <source>
        <dbReference type="ARBA" id="ARBA00032510"/>
    </source>
</evidence>
<dbReference type="EC" id="6.3.2.12" evidence="5"/>
<feature type="domain" description="Mur ligase C-terminal" evidence="22">
    <location>
        <begin position="306"/>
        <end position="427"/>
    </location>
</feature>
<keyword evidence="10 21" id="KW-0547">Nucleotide-binding</keyword>
<accession>H9UIZ1</accession>
<comment type="function">
    <text evidence="1">Functions in two distinct reactions of the de novo folate biosynthetic pathway. Catalyzes the addition of a glutamate residue to dihydropteroate (7,8-dihydropteroate or H2Pte) to form dihydrofolate (7,8-dihydrofolate monoglutamate or H2Pte-Glu). Also catalyzes successive additions of L-glutamate to tetrahydrofolate or 10-formyltetrahydrofolate or 5,10-methylenetetrahydrofolate, leading to folylpolyglutamate derivatives.</text>
</comment>
<evidence type="ECO:0000256" key="12">
    <source>
        <dbReference type="ARBA" id="ARBA00022842"/>
    </source>
</evidence>
<evidence type="ECO:0000313" key="24">
    <source>
        <dbReference type="EMBL" id="AFG37484.1"/>
    </source>
</evidence>
<dbReference type="InterPro" id="IPR036615">
    <property type="entry name" value="Mur_ligase_C_dom_sf"/>
</dbReference>
<keyword evidence="12" id="KW-0460">Magnesium</keyword>
<evidence type="ECO:0000256" key="14">
    <source>
        <dbReference type="ARBA" id="ARBA00030048"/>
    </source>
</evidence>
<reference evidence="25" key="1">
    <citation type="journal article" date="2013" name="Stand. Genomic Sci.">
        <title>Complete genome sequence of the halophilic bacterium Spirochaeta africana type strain (Z-7692(T)) from the alkaline Lake Magadi in the East African Rift.</title>
        <authorList>
            <person name="Liolos K."/>
            <person name="Abt B."/>
            <person name="Scheuner C."/>
            <person name="Teshima H."/>
            <person name="Held B."/>
            <person name="Lapidus A."/>
            <person name="Nolan M."/>
            <person name="Lucas S."/>
            <person name="Deshpande S."/>
            <person name="Cheng J.F."/>
            <person name="Tapia R."/>
            <person name="Goodwin L.A."/>
            <person name="Pitluck S."/>
            <person name="Pagani I."/>
            <person name="Ivanova N."/>
            <person name="Mavromatis K."/>
            <person name="Mikhailova N."/>
            <person name="Huntemann M."/>
            <person name="Pati A."/>
            <person name="Chen A."/>
            <person name="Palaniappan K."/>
            <person name="Land M."/>
            <person name="Rohde M."/>
            <person name="Tindall B.J."/>
            <person name="Detter J.C."/>
            <person name="Goker M."/>
            <person name="Bristow J."/>
            <person name="Eisen J.A."/>
            <person name="Markowitz V."/>
            <person name="Hugenholtz P."/>
            <person name="Woyke T."/>
            <person name="Klenk H.P."/>
            <person name="Kyrpides N.C."/>
        </authorList>
    </citation>
    <scope>NUCLEOTIDE SEQUENCE</scope>
    <source>
        <strain evidence="25">ATCC 700263 / DSM 8902 / Z-7692</strain>
    </source>
</reference>
<dbReference type="GO" id="GO:0005737">
    <property type="term" value="C:cytoplasm"/>
    <property type="evidence" value="ECO:0007669"/>
    <property type="project" value="TreeGrafter"/>
</dbReference>
<evidence type="ECO:0000256" key="15">
    <source>
        <dbReference type="ARBA" id="ARBA00030592"/>
    </source>
</evidence>
<evidence type="ECO:0000256" key="7">
    <source>
        <dbReference type="ARBA" id="ARBA00019357"/>
    </source>
</evidence>